<evidence type="ECO:0000256" key="3">
    <source>
        <dbReference type="ARBA" id="ARBA00022840"/>
    </source>
</evidence>
<keyword evidence="1" id="KW-0436">Ligase</keyword>
<organism evidence="6 7">
    <name type="scientific">Desulfosarcina ovata subsp. sediminis</name>
    <dbReference type="NCBI Taxonomy" id="885957"/>
    <lineage>
        <taxon>Bacteria</taxon>
        <taxon>Pseudomonadati</taxon>
        <taxon>Thermodesulfobacteriota</taxon>
        <taxon>Desulfobacteria</taxon>
        <taxon>Desulfobacterales</taxon>
        <taxon>Desulfosarcinaceae</taxon>
        <taxon>Desulfosarcina</taxon>
    </lineage>
</organism>
<dbReference type="GO" id="GO:0005524">
    <property type="term" value="F:ATP binding"/>
    <property type="evidence" value="ECO:0007669"/>
    <property type="project" value="UniProtKB-KW"/>
</dbReference>
<dbReference type="Proteomes" id="UP000425960">
    <property type="component" value="Chromosome"/>
</dbReference>
<dbReference type="InterPro" id="IPR051538">
    <property type="entry name" value="Acyl-CoA_Synth/Transferase"/>
</dbReference>
<name>A0A5K7ZSF7_9BACT</name>
<evidence type="ECO:0000256" key="1">
    <source>
        <dbReference type="ARBA" id="ARBA00022598"/>
    </source>
</evidence>
<dbReference type="InterPro" id="IPR003781">
    <property type="entry name" value="CoA-bd"/>
</dbReference>
<keyword evidence="2" id="KW-0547">Nucleotide-binding</keyword>
<dbReference type="GO" id="GO:0016874">
    <property type="term" value="F:ligase activity"/>
    <property type="evidence" value="ECO:0007669"/>
    <property type="project" value="UniProtKB-KW"/>
</dbReference>
<dbReference type="SUPFAM" id="SSF51735">
    <property type="entry name" value="NAD(P)-binding Rossmann-fold domains"/>
    <property type="match status" value="1"/>
</dbReference>
<dbReference type="InterPro" id="IPR036291">
    <property type="entry name" value="NAD(P)-bd_dom_sf"/>
</dbReference>
<gene>
    <name evidence="6" type="ORF">DSCO28_37040</name>
</gene>
<dbReference type="PANTHER" id="PTHR43334:SF1">
    <property type="entry name" value="3-HYDROXYPROPIONATE--COA LIGASE [ADP-FORMING]"/>
    <property type="match status" value="1"/>
</dbReference>
<proteinExistence type="predicted"/>
<sequence>MAQYNLNRIFNPRQVAVVGASEKAGTIGNALMRNLVDGGFVGSVLPVNPKYNTMHGQACVESVSVLEAGVDLGKSPRPRRKPRGSPGNWDIRWS</sequence>
<keyword evidence="3" id="KW-0067">ATP-binding</keyword>
<feature type="region of interest" description="Disordered" evidence="4">
    <location>
        <begin position="71"/>
        <end position="94"/>
    </location>
</feature>
<dbReference type="PANTHER" id="PTHR43334">
    <property type="entry name" value="ACETATE--COA LIGASE [ADP-FORMING]"/>
    <property type="match status" value="1"/>
</dbReference>
<evidence type="ECO:0000256" key="2">
    <source>
        <dbReference type="ARBA" id="ARBA00022741"/>
    </source>
</evidence>
<evidence type="ECO:0000256" key="4">
    <source>
        <dbReference type="SAM" id="MobiDB-lite"/>
    </source>
</evidence>
<feature type="domain" description="CoA-binding" evidence="5">
    <location>
        <begin position="9"/>
        <end position="88"/>
    </location>
</feature>
<evidence type="ECO:0000259" key="5">
    <source>
        <dbReference type="SMART" id="SM00881"/>
    </source>
</evidence>
<evidence type="ECO:0000313" key="6">
    <source>
        <dbReference type="EMBL" id="BBO83138.1"/>
    </source>
</evidence>
<dbReference type="RefSeq" id="WP_155323422.1">
    <property type="nucleotide sequence ID" value="NZ_AP021876.1"/>
</dbReference>
<dbReference type="KEGG" id="dov:DSCO28_37040"/>
<dbReference type="EMBL" id="AP021876">
    <property type="protein sequence ID" value="BBO83138.1"/>
    <property type="molecule type" value="Genomic_DNA"/>
</dbReference>
<dbReference type="AlphaFoldDB" id="A0A5K7ZSF7"/>
<dbReference type="SMART" id="SM00881">
    <property type="entry name" value="CoA_binding"/>
    <property type="match status" value="1"/>
</dbReference>
<dbReference type="Gene3D" id="3.40.50.720">
    <property type="entry name" value="NAD(P)-binding Rossmann-like Domain"/>
    <property type="match status" value="1"/>
</dbReference>
<accession>A0A5K7ZSF7</accession>
<protein>
    <recommendedName>
        <fullName evidence="5">CoA-binding domain-containing protein</fullName>
    </recommendedName>
</protein>
<evidence type="ECO:0000313" key="7">
    <source>
        <dbReference type="Proteomes" id="UP000425960"/>
    </source>
</evidence>
<dbReference type="Pfam" id="PF13380">
    <property type="entry name" value="CoA_binding_2"/>
    <property type="match status" value="1"/>
</dbReference>
<reference evidence="6 7" key="1">
    <citation type="submission" date="2019-11" db="EMBL/GenBank/DDBJ databases">
        <title>Comparative genomics of hydrocarbon-degrading Desulfosarcina strains.</title>
        <authorList>
            <person name="Watanabe M."/>
            <person name="Kojima H."/>
            <person name="Fukui M."/>
        </authorList>
    </citation>
    <scope>NUCLEOTIDE SEQUENCE [LARGE SCALE GENOMIC DNA]</scope>
    <source>
        <strain evidence="6 7">28bB2T</strain>
    </source>
</reference>